<dbReference type="SMART" id="SM00448">
    <property type="entry name" value="REC"/>
    <property type="match status" value="1"/>
</dbReference>
<proteinExistence type="predicted"/>
<feature type="domain" description="HTH LytTR-type" evidence="4">
    <location>
        <begin position="164"/>
        <end position="262"/>
    </location>
</feature>
<feature type="region of interest" description="Disordered" evidence="2">
    <location>
        <begin position="122"/>
        <end position="158"/>
    </location>
</feature>
<dbReference type="InterPro" id="IPR007492">
    <property type="entry name" value="LytTR_DNA-bd_dom"/>
</dbReference>
<evidence type="ECO:0000313" key="5">
    <source>
        <dbReference type="EMBL" id="MBW3364106.1"/>
    </source>
</evidence>
<organism evidence="5 6">
    <name type="scientific">Pontibacter populi</name>
    <dbReference type="NCBI Taxonomy" id="890055"/>
    <lineage>
        <taxon>Bacteria</taxon>
        <taxon>Pseudomonadati</taxon>
        <taxon>Bacteroidota</taxon>
        <taxon>Cytophagia</taxon>
        <taxon>Cytophagales</taxon>
        <taxon>Hymenobacteraceae</taxon>
        <taxon>Pontibacter</taxon>
    </lineage>
</organism>
<dbReference type="PROSITE" id="PS50110">
    <property type="entry name" value="RESPONSE_REGULATORY"/>
    <property type="match status" value="1"/>
</dbReference>
<dbReference type="GO" id="GO:0003677">
    <property type="term" value="F:DNA binding"/>
    <property type="evidence" value="ECO:0007669"/>
    <property type="project" value="UniProtKB-KW"/>
</dbReference>
<evidence type="ECO:0000256" key="1">
    <source>
        <dbReference type="PROSITE-ProRule" id="PRU00169"/>
    </source>
</evidence>
<feature type="modified residue" description="4-aspartylphosphate" evidence="1">
    <location>
        <position position="54"/>
    </location>
</feature>
<accession>A0ABS6X8B9</accession>
<dbReference type="CDD" id="cd17534">
    <property type="entry name" value="REC_DC-like"/>
    <property type="match status" value="1"/>
</dbReference>
<evidence type="ECO:0000259" key="3">
    <source>
        <dbReference type="PROSITE" id="PS50110"/>
    </source>
</evidence>
<dbReference type="Gene3D" id="2.40.50.1020">
    <property type="entry name" value="LytTr DNA-binding domain"/>
    <property type="match status" value="1"/>
</dbReference>
<reference evidence="5 6" key="1">
    <citation type="submission" date="2021-07" db="EMBL/GenBank/DDBJ databases">
        <authorList>
            <person name="Kim M.K."/>
        </authorList>
    </citation>
    <scope>NUCLEOTIDE SEQUENCE [LARGE SCALE GENOMIC DNA]</scope>
    <source>
        <strain evidence="5 6">HLY7-15</strain>
    </source>
</reference>
<dbReference type="InterPro" id="IPR001789">
    <property type="entry name" value="Sig_transdc_resp-reg_receiver"/>
</dbReference>
<feature type="domain" description="Response regulatory" evidence="3">
    <location>
        <begin position="5"/>
        <end position="119"/>
    </location>
</feature>
<evidence type="ECO:0000259" key="4">
    <source>
        <dbReference type="PROSITE" id="PS50930"/>
    </source>
</evidence>
<sequence>MTKPKILISEDEVIIAEDIAACLKDLGYETCAIDTGEDTIDMIRETHPDLVLLDINLKGNADGVDIGSRIREEFNIPFIYLTAYADKSTIDRAKKTEPDGFLVKPFDEKSLRSTIEIALYKHGHKPNGSGNPNGNSNGGNSNGKNSHEQPDPAPKEQEASQDYIFVKVKHRIIKVMYSDILWVEAYDNYSFIVTTDQKYLVSSTLKDMESKLPSHNFVRVHRSYIANLDKVDALEENAVVFSKGEVPIGKSYKKTLMSRFNIL</sequence>
<dbReference type="SUPFAM" id="SSF52172">
    <property type="entry name" value="CheY-like"/>
    <property type="match status" value="1"/>
</dbReference>
<feature type="compositionally biased region" description="Basic and acidic residues" evidence="2">
    <location>
        <begin position="145"/>
        <end position="158"/>
    </location>
</feature>
<dbReference type="Pfam" id="PF00072">
    <property type="entry name" value="Response_reg"/>
    <property type="match status" value="1"/>
</dbReference>
<dbReference type="Proteomes" id="UP000774935">
    <property type="component" value="Unassembled WGS sequence"/>
</dbReference>
<dbReference type="SMART" id="SM00850">
    <property type="entry name" value="LytTR"/>
    <property type="match status" value="1"/>
</dbReference>
<dbReference type="RefSeq" id="WP_199108647.1">
    <property type="nucleotide sequence ID" value="NZ_JAHWXQ010000001.1"/>
</dbReference>
<dbReference type="EMBL" id="JAHWXQ010000001">
    <property type="protein sequence ID" value="MBW3364106.1"/>
    <property type="molecule type" value="Genomic_DNA"/>
</dbReference>
<gene>
    <name evidence="5" type="ORF">KYK27_03570</name>
</gene>
<feature type="compositionally biased region" description="Low complexity" evidence="2">
    <location>
        <begin position="126"/>
        <end position="135"/>
    </location>
</feature>
<dbReference type="InterPro" id="IPR011006">
    <property type="entry name" value="CheY-like_superfamily"/>
</dbReference>
<dbReference type="Gene3D" id="3.40.50.2300">
    <property type="match status" value="1"/>
</dbReference>
<keyword evidence="1" id="KW-0597">Phosphoprotein</keyword>
<comment type="caution">
    <text evidence="5">The sequence shown here is derived from an EMBL/GenBank/DDBJ whole genome shotgun (WGS) entry which is preliminary data.</text>
</comment>
<dbReference type="PANTHER" id="PTHR37299">
    <property type="entry name" value="TRANSCRIPTIONAL REGULATOR-RELATED"/>
    <property type="match status" value="1"/>
</dbReference>
<dbReference type="Pfam" id="PF04397">
    <property type="entry name" value="LytTR"/>
    <property type="match status" value="1"/>
</dbReference>
<keyword evidence="6" id="KW-1185">Reference proteome</keyword>
<dbReference type="PROSITE" id="PS50930">
    <property type="entry name" value="HTH_LYTTR"/>
    <property type="match status" value="1"/>
</dbReference>
<dbReference type="InterPro" id="IPR046947">
    <property type="entry name" value="LytR-like"/>
</dbReference>
<name>A0ABS6X8B9_9BACT</name>
<keyword evidence="5" id="KW-0238">DNA-binding</keyword>
<protein>
    <submittedName>
        <fullName evidence="5">LytTR family transcriptional regulator DNA-binding domain-containing protein</fullName>
    </submittedName>
</protein>
<evidence type="ECO:0000313" key="6">
    <source>
        <dbReference type="Proteomes" id="UP000774935"/>
    </source>
</evidence>
<evidence type="ECO:0000256" key="2">
    <source>
        <dbReference type="SAM" id="MobiDB-lite"/>
    </source>
</evidence>
<dbReference type="PANTHER" id="PTHR37299:SF1">
    <property type="entry name" value="STAGE 0 SPORULATION PROTEIN A HOMOLOG"/>
    <property type="match status" value="1"/>
</dbReference>